<evidence type="ECO:0000313" key="2">
    <source>
        <dbReference type="Proteomes" id="UP000319859"/>
    </source>
</evidence>
<name>A0A560EJW5_9PROT</name>
<reference evidence="1 2" key="1">
    <citation type="submission" date="2019-06" db="EMBL/GenBank/DDBJ databases">
        <title>Genomic Encyclopedia of Type Strains, Phase IV (KMG-V): Genome sequencing to study the core and pangenomes of soil and plant-associated prokaryotes.</title>
        <authorList>
            <person name="Whitman W."/>
        </authorList>
    </citation>
    <scope>NUCLEOTIDE SEQUENCE [LARGE SCALE GENOMIC DNA]</scope>
    <source>
        <strain evidence="1 2">BR 11880</strain>
    </source>
</reference>
<proteinExistence type="predicted"/>
<dbReference type="Proteomes" id="UP000319859">
    <property type="component" value="Unassembled WGS sequence"/>
</dbReference>
<dbReference type="AlphaFoldDB" id="A0A560EJW5"/>
<comment type="caution">
    <text evidence="1">The sequence shown here is derived from an EMBL/GenBank/DDBJ whole genome shotgun (WGS) entry which is preliminary data.</text>
</comment>
<evidence type="ECO:0000313" key="1">
    <source>
        <dbReference type="EMBL" id="TWB09669.1"/>
    </source>
</evidence>
<gene>
    <name evidence="1" type="ORF">FBZ89_14014</name>
</gene>
<sequence length="77" mass="8429">MNNAMNYAPVVLSKHTQDFDQLKNAIIEDKKEMEATAGGIRNCFEIYIPTIVVVIDANGQSVTFTVTDAIESCTTTS</sequence>
<protein>
    <submittedName>
        <fullName evidence="1">Uncharacterized protein</fullName>
    </submittedName>
</protein>
<dbReference type="RefSeq" id="WP_145754584.1">
    <property type="nucleotide sequence ID" value="NZ_VITN01000040.1"/>
</dbReference>
<dbReference type="EMBL" id="VITN01000040">
    <property type="protein sequence ID" value="TWB09669.1"/>
    <property type="molecule type" value="Genomic_DNA"/>
</dbReference>
<accession>A0A560EJW5</accession>
<organism evidence="1 2">
    <name type="scientific">Nitrospirillum amazonense</name>
    <dbReference type="NCBI Taxonomy" id="28077"/>
    <lineage>
        <taxon>Bacteria</taxon>
        <taxon>Pseudomonadati</taxon>
        <taxon>Pseudomonadota</taxon>
        <taxon>Alphaproteobacteria</taxon>
        <taxon>Rhodospirillales</taxon>
        <taxon>Azospirillaceae</taxon>
        <taxon>Nitrospirillum</taxon>
    </lineage>
</organism>